<dbReference type="Gene3D" id="3.40.50.300">
    <property type="entry name" value="P-loop containing nucleotide triphosphate hydrolases"/>
    <property type="match status" value="1"/>
</dbReference>
<feature type="compositionally biased region" description="Acidic residues" evidence="7">
    <location>
        <begin position="336"/>
        <end position="361"/>
    </location>
</feature>
<evidence type="ECO:0000256" key="4">
    <source>
        <dbReference type="ARBA" id="ARBA00022840"/>
    </source>
</evidence>
<dbReference type="GO" id="GO:0000707">
    <property type="term" value="P:meiotic DNA recombinase assembly"/>
    <property type="evidence" value="ECO:0007669"/>
    <property type="project" value="TreeGrafter"/>
</dbReference>
<keyword evidence="5" id="KW-0234">DNA repair</keyword>
<dbReference type="GO" id="GO:0007131">
    <property type="term" value="P:reciprocal meiotic recombination"/>
    <property type="evidence" value="ECO:0007669"/>
    <property type="project" value="TreeGrafter"/>
</dbReference>
<dbReference type="Proteomes" id="UP000562929">
    <property type="component" value="Unassembled WGS sequence"/>
</dbReference>
<dbReference type="GO" id="GO:0005524">
    <property type="term" value="F:ATP binding"/>
    <property type="evidence" value="ECO:0007669"/>
    <property type="project" value="UniProtKB-KW"/>
</dbReference>
<dbReference type="EMBL" id="JAACLJ010000004">
    <property type="protein sequence ID" value="KAF4587377.1"/>
    <property type="molecule type" value="Genomic_DNA"/>
</dbReference>
<evidence type="ECO:0000256" key="1">
    <source>
        <dbReference type="ARBA" id="ARBA00004123"/>
    </source>
</evidence>
<proteinExistence type="predicted"/>
<organism evidence="9 10">
    <name type="scientific">Ophiocordyceps camponoti-floridani</name>
    <dbReference type="NCBI Taxonomy" id="2030778"/>
    <lineage>
        <taxon>Eukaryota</taxon>
        <taxon>Fungi</taxon>
        <taxon>Dikarya</taxon>
        <taxon>Ascomycota</taxon>
        <taxon>Pezizomycotina</taxon>
        <taxon>Sordariomycetes</taxon>
        <taxon>Hypocreomycetidae</taxon>
        <taxon>Hypocreales</taxon>
        <taxon>Ophiocordycipitaceae</taxon>
        <taxon>Ophiocordyceps</taxon>
    </lineage>
</organism>
<dbReference type="InterPro" id="IPR020588">
    <property type="entry name" value="RecA_ATP-bd"/>
</dbReference>
<dbReference type="GO" id="GO:0140664">
    <property type="term" value="F:ATP-dependent DNA damage sensor activity"/>
    <property type="evidence" value="ECO:0007669"/>
    <property type="project" value="InterPro"/>
</dbReference>
<dbReference type="InterPro" id="IPR027417">
    <property type="entry name" value="P-loop_NTPase"/>
</dbReference>
<evidence type="ECO:0000313" key="9">
    <source>
        <dbReference type="EMBL" id="KAF4587377.1"/>
    </source>
</evidence>
<protein>
    <recommendedName>
        <fullName evidence="8">RecA family profile 1 domain-containing protein</fullName>
    </recommendedName>
</protein>
<dbReference type="GO" id="GO:0000400">
    <property type="term" value="F:four-way junction DNA binding"/>
    <property type="evidence" value="ECO:0007669"/>
    <property type="project" value="TreeGrafter"/>
</dbReference>
<dbReference type="GO" id="GO:0008821">
    <property type="term" value="F:crossover junction DNA endonuclease activity"/>
    <property type="evidence" value="ECO:0007669"/>
    <property type="project" value="TreeGrafter"/>
</dbReference>
<dbReference type="OrthoDB" id="5957327at2759"/>
<dbReference type="InterPro" id="IPR052093">
    <property type="entry name" value="HR_Repair_Mediator"/>
</dbReference>
<comment type="subcellular location">
    <subcellularLocation>
        <location evidence="1">Nucleus</location>
    </subcellularLocation>
</comment>
<evidence type="ECO:0000313" key="10">
    <source>
        <dbReference type="Proteomes" id="UP000562929"/>
    </source>
</evidence>
<evidence type="ECO:0000256" key="3">
    <source>
        <dbReference type="ARBA" id="ARBA00022763"/>
    </source>
</evidence>
<dbReference type="PANTHER" id="PTHR46239:SF1">
    <property type="entry name" value="DNA REPAIR PROTEIN RAD51 HOMOLOG 3"/>
    <property type="match status" value="1"/>
</dbReference>
<dbReference type="GO" id="GO:0033063">
    <property type="term" value="C:Rad51B-Rad51C-Rad51D-XRCC2 complex"/>
    <property type="evidence" value="ECO:0007669"/>
    <property type="project" value="TreeGrafter"/>
</dbReference>
<keyword evidence="4" id="KW-0067">ATP-binding</keyword>
<dbReference type="PANTHER" id="PTHR46239">
    <property type="entry name" value="DNA REPAIR PROTEIN RAD51 HOMOLOG 3 RAD51C"/>
    <property type="match status" value="1"/>
</dbReference>
<reference evidence="9 10" key="1">
    <citation type="journal article" date="2020" name="G3 (Bethesda)">
        <title>Genetic Underpinnings of Host Manipulation by Ophiocordyceps as Revealed by Comparative Transcriptomics.</title>
        <authorList>
            <person name="Will I."/>
            <person name="Das B."/>
            <person name="Trinh T."/>
            <person name="Brachmann A."/>
            <person name="Ohm R.A."/>
            <person name="de Bekker C."/>
        </authorList>
    </citation>
    <scope>NUCLEOTIDE SEQUENCE [LARGE SCALE GENOMIC DNA]</scope>
    <source>
        <strain evidence="9 10">EC05</strain>
    </source>
</reference>
<evidence type="ECO:0000259" key="8">
    <source>
        <dbReference type="PROSITE" id="PS50162"/>
    </source>
</evidence>
<dbReference type="PROSITE" id="PS50162">
    <property type="entry name" value="RECA_2"/>
    <property type="match status" value="1"/>
</dbReference>
<gene>
    <name evidence="9" type="ORF">GQ602_004070</name>
</gene>
<keyword evidence="2" id="KW-0547">Nucleotide-binding</keyword>
<dbReference type="SUPFAM" id="SSF52540">
    <property type="entry name" value="P-loop containing nucleoside triphosphate hydrolases"/>
    <property type="match status" value="1"/>
</dbReference>
<evidence type="ECO:0000256" key="6">
    <source>
        <dbReference type="ARBA" id="ARBA00023242"/>
    </source>
</evidence>
<feature type="region of interest" description="Disordered" evidence="7">
    <location>
        <begin position="312"/>
        <end position="393"/>
    </location>
</feature>
<keyword evidence="3" id="KW-0227">DNA damage</keyword>
<sequence length="393" mass="41599">MDYHAIHGHDISSFDLRGTHRLPTVAASQALDELQDQPLPTGLDRLDRALTTSNDPEIFRGRGGFRRGQVTEIWGPPGSGKTALAIQVAAHAVCGGHDVAWVDCFQRVNEERITRVVESIERSTPRDEDGGPAQARGRFSLLSCLTLPHLMAVVSQPTPRLIGAGVSLIVISALSALLNSALPKSHDSGARSKSAVAKGLGAPEKRLKGLQFVMSALEKLAATRKCAVVILSQCATKMQPEQGATLVTAVNTSVWDQGVMTRLVLFRDWAWRGGKLGSVLMAGLQRLDGQATSEGVEPVSTFSVGAGGVLEIDPHVPSGGPSAAGRKRKLGQTELEVPDSEADDDDEDEDGTYGWASEDEAAMPAPPPQWQGSEDILLGHSGSSDGATGESPR</sequence>
<keyword evidence="10" id="KW-1185">Reference proteome</keyword>
<dbReference type="AlphaFoldDB" id="A0A8H4VD91"/>
<dbReference type="GO" id="GO:0005657">
    <property type="term" value="C:replication fork"/>
    <property type="evidence" value="ECO:0007669"/>
    <property type="project" value="TreeGrafter"/>
</dbReference>
<evidence type="ECO:0000256" key="2">
    <source>
        <dbReference type="ARBA" id="ARBA00022741"/>
    </source>
</evidence>
<feature type="domain" description="RecA family profile 1" evidence="8">
    <location>
        <begin position="35"/>
        <end position="234"/>
    </location>
</feature>
<dbReference type="GO" id="GO:0033065">
    <property type="term" value="C:Rad51C-XRCC3 complex"/>
    <property type="evidence" value="ECO:0007669"/>
    <property type="project" value="TreeGrafter"/>
</dbReference>
<evidence type="ECO:0000256" key="5">
    <source>
        <dbReference type="ARBA" id="ARBA00023204"/>
    </source>
</evidence>
<keyword evidence="6" id="KW-0539">Nucleus</keyword>
<accession>A0A8H4VD91</accession>
<name>A0A8H4VD91_9HYPO</name>
<comment type="caution">
    <text evidence="9">The sequence shown here is derived from an EMBL/GenBank/DDBJ whole genome shotgun (WGS) entry which is preliminary data.</text>
</comment>
<evidence type="ECO:0000256" key="7">
    <source>
        <dbReference type="SAM" id="MobiDB-lite"/>
    </source>
</evidence>